<keyword evidence="2" id="KW-0812">Transmembrane</keyword>
<dbReference type="OrthoDB" id="9149079at2"/>
<sequence>MTRKQRHKGELSNERSPGRSWWKVPALGAGAFLLLFLVIKAVHRPAAAEPEPAATPAQRQPRETGDRPSPRAPRELPAEAPPPRKESAGDVVNDPRILWELRLERARHTLDSYLESTRYPPQSRPASENSDQMAPHHVDTVKLPLSRDDKKVTKAKVTLRQDRFFVVGDEQVRMTLACENDNRPAACSVASSVAGVPPEDRDRAPGGPQDVPVPFSNAGQEGLLTAVFQPSAQGFGGYHGSIRITVQVQVGSESGATSFDVQYTPAAPAMFTGAIREVLQNGSLDLFVGMKVDKPGRYVLTARADDAKGRSFAYLSYNDLLGQGPQEARLQLFGKLVRDEGAEPPFVIRDVEGYLLKESYPDRELMPLMAGPVHTTRRYAPSDFSESAWESEEKTRHVEEFTRDVENAEREVEAHTP</sequence>
<keyword evidence="2" id="KW-1133">Transmembrane helix</keyword>
<feature type="compositionally biased region" description="Basic and acidic residues" evidence="1">
    <location>
        <begin position="60"/>
        <end position="88"/>
    </location>
</feature>
<protein>
    <submittedName>
        <fullName evidence="3">Uncharacterized protein</fullName>
    </submittedName>
</protein>
<feature type="transmembrane region" description="Helical" evidence="2">
    <location>
        <begin position="21"/>
        <end position="39"/>
    </location>
</feature>
<name>A0A0K1EKS1_CHOCO</name>
<feature type="region of interest" description="Disordered" evidence="1">
    <location>
        <begin position="383"/>
        <end position="417"/>
    </location>
</feature>
<evidence type="ECO:0000256" key="1">
    <source>
        <dbReference type="SAM" id="MobiDB-lite"/>
    </source>
</evidence>
<keyword evidence="2" id="KW-0472">Membrane</keyword>
<feature type="compositionally biased region" description="Basic and acidic residues" evidence="1">
    <location>
        <begin position="8"/>
        <end position="17"/>
    </location>
</feature>
<evidence type="ECO:0000313" key="3">
    <source>
        <dbReference type="EMBL" id="AKT41484.1"/>
    </source>
</evidence>
<dbReference type="RefSeq" id="WP_050433267.1">
    <property type="nucleotide sequence ID" value="NZ_CP012159.1"/>
</dbReference>
<feature type="region of interest" description="Disordered" evidence="1">
    <location>
        <begin position="1"/>
        <end position="20"/>
    </location>
</feature>
<dbReference type="EMBL" id="CP012159">
    <property type="protein sequence ID" value="AKT41484.1"/>
    <property type="molecule type" value="Genomic_DNA"/>
</dbReference>
<gene>
    <name evidence="3" type="ORF">CMC5_056920</name>
</gene>
<reference evidence="3 4" key="1">
    <citation type="submission" date="2015-07" db="EMBL/GenBank/DDBJ databases">
        <title>Genome analysis of myxobacterium Chondromyces crocatus Cm c5 reveals a high potential for natural compound synthesis and the genetic basis for the loss of fruiting body formation.</title>
        <authorList>
            <person name="Zaburannyi N."/>
            <person name="Bunk B."/>
            <person name="Maier J."/>
            <person name="Overmann J."/>
            <person name="Mueller R."/>
        </authorList>
    </citation>
    <scope>NUCLEOTIDE SEQUENCE [LARGE SCALE GENOMIC DNA]</scope>
    <source>
        <strain evidence="3 4">Cm c5</strain>
    </source>
</reference>
<dbReference type="STRING" id="52.CMC5_056920"/>
<feature type="region of interest" description="Disordered" evidence="1">
    <location>
        <begin position="114"/>
        <end position="135"/>
    </location>
</feature>
<dbReference type="Proteomes" id="UP000067626">
    <property type="component" value="Chromosome"/>
</dbReference>
<organism evidence="3 4">
    <name type="scientific">Chondromyces crocatus</name>
    <dbReference type="NCBI Taxonomy" id="52"/>
    <lineage>
        <taxon>Bacteria</taxon>
        <taxon>Pseudomonadati</taxon>
        <taxon>Myxococcota</taxon>
        <taxon>Polyangia</taxon>
        <taxon>Polyangiales</taxon>
        <taxon>Polyangiaceae</taxon>
        <taxon>Chondromyces</taxon>
    </lineage>
</organism>
<evidence type="ECO:0000256" key="2">
    <source>
        <dbReference type="SAM" id="Phobius"/>
    </source>
</evidence>
<dbReference type="AlphaFoldDB" id="A0A0K1EKS1"/>
<feature type="region of interest" description="Disordered" evidence="1">
    <location>
        <begin position="46"/>
        <end position="91"/>
    </location>
</feature>
<evidence type="ECO:0000313" key="4">
    <source>
        <dbReference type="Proteomes" id="UP000067626"/>
    </source>
</evidence>
<feature type="compositionally biased region" description="Basic and acidic residues" evidence="1">
    <location>
        <begin position="391"/>
        <end position="417"/>
    </location>
</feature>
<proteinExistence type="predicted"/>
<dbReference type="KEGG" id="ccro:CMC5_056920"/>
<accession>A0A0K1EKS1</accession>
<feature type="compositionally biased region" description="Low complexity" evidence="1">
    <location>
        <begin position="46"/>
        <end position="59"/>
    </location>
</feature>
<keyword evidence="4" id="KW-1185">Reference proteome</keyword>